<dbReference type="EMBL" id="JAIFZM010000008">
    <property type="protein sequence ID" value="MCG3419692.1"/>
    <property type="molecule type" value="Genomic_DNA"/>
</dbReference>
<dbReference type="InterPro" id="IPR009057">
    <property type="entry name" value="Homeodomain-like_sf"/>
</dbReference>
<evidence type="ECO:0000256" key="1">
    <source>
        <dbReference type="ARBA" id="ARBA00022491"/>
    </source>
</evidence>
<organism evidence="5 6">
    <name type="scientific">Oceanobacillus jordanicus</name>
    <dbReference type="NCBI Taxonomy" id="2867266"/>
    <lineage>
        <taxon>Bacteria</taxon>
        <taxon>Bacillati</taxon>
        <taxon>Bacillota</taxon>
        <taxon>Bacilli</taxon>
        <taxon>Bacillales</taxon>
        <taxon>Bacillaceae</taxon>
        <taxon>Oceanobacillus</taxon>
    </lineage>
</organism>
<dbReference type="Proteomes" id="UP001199631">
    <property type="component" value="Unassembled WGS sequence"/>
</dbReference>
<reference evidence="5 6" key="1">
    <citation type="journal article" date="2022" name="Evol. Bioinform. Online">
        <title>Draft Genome Sequence of Oceanobacillus jordanicus Strain GSFE11, a Halotolerant Plant Growth-Promoting Bacterial Endophyte Isolated From the Jordan Valley.</title>
        <authorList>
            <person name="Alhindi T."/>
            <person name="Albdaiwi R."/>
        </authorList>
    </citation>
    <scope>NUCLEOTIDE SEQUENCE [LARGE SCALE GENOMIC DNA]</scope>
    <source>
        <strain evidence="5 6">GSFE11</strain>
    </source>
</reference>
<protein>
    <submittedName>
        <fullName evidence="5">TetR/AcrR family transcriptional regulator</fullName>
    </submittedName>
</protein>
<proteinExistence type="predicted"/>
<dbReference type="RefSeq" id="WP_238020119.1">
    <property type="nucleotide sequence ID" value="NZ_JAIFZM010000008.1"/>
</dbReference>
<dbReference type="PANTHER" id="PTHR43479">
    <property type="entry name" value="ACREF/ENVCD OPERON REPRESSOR-RELATED"/>
    <property type="match status" value="1"/>
</dbReference>
<dbReference type="SUPFAM" id="SSF46689">
    <property type="entry name" value="Homeodomain-like"/>
    <property type="match status" value="1"/>
</dbReference>
<dbReference type="PRINTS" id="PR00455">
    <property type="entry name" value="HTHTETR"/>
</dbReference>
<keyword evidence="1" id="KW-0678">Repressor</keyword>
<keyword evidence="2 3" id="KW-0238">DNA-binding</keyword>
<evidence type="ECO:0000256" key="2">
    <source>
        <dbReference type="ARBA" id="ARBA00023125"/>
    </source>
</evidence>
<dbReference type="Gene3D" id="1.10.357.10">
    <property type="entry name" value="Tetracycline Repressor, domain 2"/>
    <property type="match status" value="1"/>
</dbReference>
<dbReference type="GO" id="GO:0003677">
    <property type="term" value="F:DNA binding"/>
    <property type="evidence" value="ECO:0007669"/>
    <property type="project" value="UniProtKB-UniRule"/>
</dbReference>
<dbReference type="InterPro" id="IPR001647">
    <property type="entry name" value="HTH_TetR"/>
</dbReference>
<accession>A0AAW5B621</accession>
<evidence type="ECO:0000313" key="5">
    <source>
        <dbReference type="EMBL" id="MCG3419692.1"/>
    </source>
</evidence>
<dbReference type="PANTHER" id="PTHR43479:SF8">
    <property type="entry name" value="TRANSCRIPTIONAL REGULATOR, TETR FAMILY"/>
    <property type="match status" value="1"/>
</dbReference>
<evidence type="ECO:0000256" key="3">
    <source>
        <dbReference type="PROSITE-ProRule" id="PRU00335"/>
    </source>
</evidence>
<name>A0AAW5B621_9BACI</name>
<gene>
    <name evidence="5" type="ORF">K3T81_11045</name>
</gene>
<dbReference type="AlphaFoldDB" id="A0AAW5B621"/>
<keyword evidence="6" id="KW-1185">Reference proteome</keyword>
<evidence type="ECO:0000259" key="4">
    <source>
        <dbReference type="PROSITE" id="PS50977"/>
    </source>
</evidence>
<comment type="caution">
    <text evidence="5">The sequence shown here is derived from an EMBL/GenBank/DDBJ whole genome shotgun (WGS) entry which is preliminary data.</text>
</comment>
<sequence length="198" mass="22595">MSNRGRKKGSNGERSREQLLTIAARQFANNGFFETKVSSIVKEAGLTQPTFYLYFKSKEAIFTELAAIFKTRLLNLTEASLLESGLKEEMIKIEIKGKLGTIFRFFKENPDLTQIGFFLSEEAEALKSLLAETIYMNLVQEQKDGYFHPHLNMHVVSEIIVGIMERLTISRLFTGLAEPEELAEEVVELLLFGMQVYR</sequence>
<dbReference type="InterPro" id="IPR050624">
    <property type="entry name" value="HTH-type_Tx_Regulator"/>
</dbReference>
<evidence type="ECO:0000313" key="6">
    <source>
        <dbReference type="Proteomes" id="UP001199631"/>
    </source>
</evidence>
<dbReference type="PROSITE" id="PS50977">
    <property type="entry name" value="HTH_TETR_2"/>
    <property type="match status" value="1"/>
</dbReference>
<feature type="domain" description="HTH tetR-type" evidence="4">
    <location>
        <begin position="13"/>
        <end position="73"/>
    </location>
</feature>
<dbReference type="Pfam" id="PF00440">
    <property type="entry name" value="TetR_N"/>
    <property type="match status" value="1"/>
</dbReference>
<feature type="DNA-binding region" description="H-T-H motif" evidence="3">
    <location>
        <begin position="36"/>
        <end position="55"/>
    </location>
</feature>